<dbReference type="Gene3D" id="2.40.70.10">
    <property type="entry name" value="Acid Proteases"/>
    <property type="match status" value="1"/>
</dbReference>
<name>A0ABR7CPV1_9BACT</name>
<sequence>MLSIACHTETESRRAYFKVDPADRKIMIPVGLNDSLSVDLVFDTGAALGYLSIDSSFCAEYPLDAWKGAPDVMAEMVDVGWTYDKSSCSLYWHPLELAVCGDRMKYGYCFVKNWKRIMNNAANNGAFNIPANDTTRVWELNFEHDYLEIHPAAGFVLPEECFLLPFVEGQRDSTLYVRIPLKVTCADGDTLTIDRTFMIDTGMPWDVVLMHPAEELGLFEEKEAVYTGYGNGSSRRYTVDARMFGNFAMDSLRIYTFDDPLMVGTQYLIGQNFLRRFNVFFDMRNGRLGLQPIRNFRRVVNPNHRRFHLLVRPDTDGRFIVVKIADYAENRYKQAGLREGDEVVAVNGYRYERGKGLSDENAAVIFKQDTKVFDIVRDGKPLRITVTENPNEDQGD</sequence>
<evidence type="ECO:0000313" key="1">
    <source>
        <dbReference type="EMBL" id="MBC5617380.1"/>
    </source>
</evidence>
<gene>
    <name evidence="1" type="ORF">H8S08_10190</name>
</gene>
<organism evidence="1 2">
    <name type="scientific">Alistipes hominis</name>
    <dbReference type="NCBI Taxonomy" id="2763015"/>
    <lineage>
        <taxon>Bacteria</taxon>
        <taxon>Pseudomonadati</taxon>
        <taxon>Bacteroidota</taxon>
        <taxon>Bacteroidia</taxon>
        <taxon>Bacteroidales</taxon>
        <taxon>Rikenellaceae</taxon>
        <taxon>Alistipes</taxon>
    </lineage>
</organism>
<protein>
    <submittedName>
        <fullName evidence="1">Tight junction protein ZO-3</fullName>
    </submittedName>
</protein>
<dbReference type="SUPFAM" id="SSF50156">
    <property type="entry name" value="PDZ domain-like"/>
    <property type="match status" value="1"/>
</dbReference>
<accession>A0ABR7CPV1</accession>
<reference evidence="1 2" key="1">
    <citation type="submission" date="2020-08" db="EMBL/GenBank/DDBJ databases">
        <title>Genome public.</title>
        <authorList>
            <person name="Liu C."/>
            <person name="Sun Q."/>
        </authorList>
    </citation>
    <scope>NUCLEOTIDE SEQUENCE [LARGE SCALE GENOMIC DNA]</scope>
    <source>
        <strain evidence="1 2">New-7</strain>
    </source>
</reference>
<dbReference type="Proteomes" id="UP000636891">
    <property type="component" value="Unassembled WGS sequence"/>
</dbReference>
<evidence type="ECO:0000313" key="2">
    <source>
        <dbReference type="Proteomes" id="UP000636891"/>
    </source>
</evidence>
<keyword evidence="2" id="KW-1185">Reference proteome</keyword>
<dbReference type="InterPro" id="IPR036034">
    <property type="entry name" value="PDZ_sf"/>
</dbReference>
<proteinExistence type="predicted"/>
<comment type="caution">
    <text evidence="1">The sequence shown here is derived from an EMBL/GenBank/DDBJ whole genome shotgun (WGS) entry which is preliminary data.</text>
</comment>
<dbReference type="InterPro" id="IPR021109">
    <property type="entry name" value="Peptidase_aspartic_dom_sf"/>
</dbReference>
<dbReference type="RefSeq" id="WP_186965902.1">
    <property type="nucleotide sequence ID" value="NZ_JACOOK010000005.1"/>
</dbReference>
<dbReference type="Gene3D" id="2.30.42.10">
    <property type="match status" value="1"/>
</dbReference>
<dbReference type="EMBL" id="JACOOK010000005">
    <property type="protein sequence ID" value="MBC5617380.1"/>
    <property type="molecule type" value="Genomic_DNA"/>
</dbReference>